<name>B3QW06_CHLT3</name>
<reference evidence="8 9" key="1">
    <citation type="submission" date="2008-06" db="EMBL/GenBank/DDBJ databases">
        <title>Complete sequence of Chloroherpeton thalassium ATCC 35110.</title>
        <authorList>
            <consortium name="US DOE Joint Genome Institute"/>
            <person name="Lucas S."/>
            <person name="Copeland A."/>
            <person name="Lapidus A."/>
            <person name="Glavina del Rio T."/>
            <person name="Dalin E."/>
            <person name="Tice H."/>
            <person name="Bruce D."/>
            <person name="Goodwin L."/>
            <person name="Pitluck S."/>
            <person name="Schmutz J."/>
            <person name="Larimer F."/>
            <person name="Land M."/>
            <person name="Hauser L."/>
            <person name="Kyrpides N."/>
            <person name="Mikhailova N."/>
            <person name="Liu Z."/>
            <person name="Li T."/>
            <person name="Zhao F."/>
            <person name="Overmann J."/>
            <person name="Bryant D.A."/>
            <person name="Richardson P."/>
        </authorList>
    </citation>
    <scope>NUCLEOTIDE SEQUENCE [LARGE SCALE GENOMIC DNA]</scope>
    <source>
        <strain evidence="9">ATCC 35110 / GB-78</strain>
    </source>
</reference>
<dbReference type="GO" id="GO:0015074">
    <property type="term" value="P:DNA integration"/>
    <property type="evidence" value="ECO:0007669"/>
    <property type="project" value="UniProtKB-KW"/>
</dbReference>
<dbReference type="InterPro" id="IPR050090">
    <property type="entry name" value="Tyrosine_recombinase_XerCD"/>
</dbReference>
<dbReference type="InterPro" id="IPR044068">
    <property type="entry name" value="CB"/>
</dbReference>
<evidence type="ECO:0000313" key="9">
    <source>
        <dbReference type="Proteomes" id="UP000001208"/>
    </source>
</evidence>
<dbReference type="PANTHER" id="PTHR30349:SF64">
    <property type="entry name" value="PROPHAGE INTEGRASE INTD-RELATED"/>
    <property type="match status" value="1"/>
</dbReference>
<dbReference type="InterPro" id="IPR013762">
    <property type="entry name" value="Integrase-like_cat_sf"/>
</dbReference>
<dbReference type="InterPro" id="IPR002104">
    <property type="entry name" value="Integrase_catalytic"/>
</dbReference>
<dbReference type="Pfam" id="PF17293">
    <property type="entry name" value="Arm-DNA-bind_5"/>
    <property type="match status" value="1"/>
</dbReference>
<dbReference type="Pfam" id="PF00589">
    <property type="entry name" value="Phage_integrase"/>
    <property type="match status" value="1"/>
</dbReference>
<evidence type="ECO:0000313" key="8">
    <source>
        <dbReference type="EMBL" id="ACF14660.1"/>
    </source>
</evidence>
<dbReference type="HOGENOM" id="CLU_033139_1_0_10"/>
<dbReference type="InterPro" id="IPR035386">
    <property type="entry name" value="Arm-DNA-bind_5"/>
</dbReference>
<evidence type="ECO:0000256" key="5">
    <source>
        <dbReference type="PROSITE-ProRule" id="PRU01248"/>
    </source>
</evidence>
<evidence type="ECO:0000256" key="4">
    <source>
        <dbReference type="ARBA" id="ARBA00023172"/>
    </source>
</evidence>
<dbReference type="OrthoDB" id="9806835at2"/>
<evidence type="ECO:0000256" key="3">
    <source>
        <dbReference type="ARBA" id="ARBA00023125"/>
    </source>
</evidence>
<dbReference type="RefSeq" id="WP_012500743.1">
    <property type="nucleotide sequence ID" value="NC_011026.1"/>
</dbReference>
<accession>B3QW06</accession>
<dbReference type="GO" id="GO:0006310">
    <property type="term" value="P:DNA recombination"/>
    <property type="evidence" value="ECO:0007669"/>
    <property type="project" value="UniProtKB-KW"/>
</dbReference>
<dbReference type="Gene3D" id="1.10.150.130">
    <property type="match status" value="1"/>
</dbReference>
<keyword evidence="2" id="KW-0229">DNA integration</keyword>
<dbReference type="AlphaFoldDB" id="B3QW06"/>
<sequence length="344" mass="39521">MSIVLRTKNLTSGKISYYLDVHANGKRFYEFLDIQADADDAEARAQAEDMMRKRLTELEEYPENFAQTFKRRSNFVAYFEKHAQEKPKTEKAWRNTLKYLKQFSSQISFAGIDEEWLEKFKAFLLERVSPNTAHTYFSKIKAALRKAVKEGILSLDPAAHVPNIKKNQPERVFLSEDELARLQRTPCKNENVRLAFLFACFTGLNLQSLETLTWKNIKKSSHDYCFIELGQKIPSGIDSLPVTLEAEQVLNQVSKANGIVEALSRSDEPIFLLPSRTEIQNCLNSWAKEASLEKRISFQVSRHTYAIRSLSNEMDLYTLSKFLGHKTIGVTKIYQDMLPAKSAE</sequence>
<protein>
    <submittedName>
        <fullName evidence="8">Integrase family protein</fullName>
    </submittedName>
</protein>
<dbReference type="GO" id="GO:0003677">
    <property type="term" value="F:DNA binding"/>
    <property type="evidence" value="ECO:0007669"/>
    <property type="project" value="UniProtKB-UniRule"/>
</dbReference>
<dbReference type="InterPro" id="IPR010998">
    <property type="entry name" value="Integrase_recombinase_N"/>
</dbReference>
<keyword evidence="4" id="KW-0233">DNA recombination</keyword>
<feature type="domain" description="Tyr recombinase" evidence="6">
    <location>
        <begin position="169"/>
        <end position="344"/>
    </location>
</feature>
<dbReference type="Pfam" id="PF13102">
    <property type="entry name" value="Phage_int_SAM_5"/>
    <property type="match status" value="1"/>
</dbReference>
<keyword evidence="3 5" id="KW-0238">DNA-binding</keyword>
<dbReference type="Gene3D" id="1.10.443.10">
    <property type="entry name" value="Intergrase catalytic core"/>
    <property type="match status" value="1"/>
</dbReference>
<comment type="similarity">
    <text evidence="1">Belongs to the 'phage' integrase family.</text>
</comment>
<dbReference type="CDD" id="cd01185">
    <property type="entry name" value="INTN1_C_like"/>
    <property type="match status" value="1"/>
</dbReference>
<organism evidence="8 9">
    <name type="scientific">Chloroherpeton thalassium (strain ATCC 35110 / GB-78)</name>
    <dbReference type="NCBI Taxonomy" id="517418"/>
    <lineage>
        <taxon>Bacteria</taxon>
        <taxon>Pseudomonadati</taxon>
        <taxon>Chlorobiota</taxon>
        <taxon>Chlorobiia</taxon>
        <taxon>Chlorobiales</taxon>
        <taxon>Chloroherpetonaceae</taxon>
        <taxon>Chloroherpeton</taxon>
    </lineage>
</organism>
<dbReference type="Proteomes" id="UP000001208">
    <property type="component" value="Chromosome"/>
</dbReference>
<dbReference type="STRING" id="517418.Ctha_2209"/>
<feature type="domain" description="Core-binding (CB)" evidence="7">
    <location>
        <begin position="70"/>
        <end position="148"/>
    </location>
</feature>
<evidence type="ECO:0000259" key="7">
    <source>
        <dbReference type="PROSITE" id="PS51900"/>
    </source>
</evidence>
<evidence type="ECO:0000259" key="6">
    <source>
        <dbReference type="PROSITE" id="PS51898"/>
    </source>
</evidence>
<evidence type="ECO:0000256" key="2">
    <source>
        <dbReference type="ARBA" id="ARBA00022908"/>
    </source>
</evidence>
<evidence type="ECO:0000256" key="1">
    <source>
        <dbReference type="ARBA" id="ARBA00008857"/>
    </source>
</evidence>
<dbReference type="PANTHER" id="PTHR30349">
    <property type="entry name" value="PHAGE INTEGRASE-RELATED"/>
    <property type="match status" value="1"/>
</dbReference>
<dbReference type="PROSITE" id="PS51898">
    <property type="entry name" value="TYR_RECOMBINASE"/>
    <property type="match status" value="1"/>
</dbReference>
<keyword evidence="9" id="KW-1185">Reference proteome</keyword>
<proteinExistence type="inferred from homology"/>
<dbReference type="PROSITE" id="PS51900">
    <property type="entry name" value="CB"/>
    <property type="match status" value="1"/>
</dbReference>
<dbReference type="EMBL" id="CP001100">
    <property type="protein sequence ID" value="ACF14660.1"/>
    <property type="molecule type" value="Genomic_DNA"/>
</dbReference>
<dbReference type="KEGG" id="cts:Ctha_2209"/>
<gene>
    <name evidence="8" type="ordered locus">Ctha_2209</name>
</gene>
<dbReference type="eggNOG" id="COG4974">
    <property type="taxonomic scope" value="Bacteria"/>
</dbReference>
<dbReference type="SUPFAM" id="SSF56349">
    <property type="entry name" value="DNA breaking-rejoining enzymes"/>
    <property type="match status" value="1"/>
</dbReference>
<dbReference type="InterPro" id="IPR011010">
    <property type="entry name" value="DNA_brk_join_enz"/>
</dbReference>
<dbReference type="InterPro" id="IPR025269">
    <property type="entry name" value="SAM-like_dom"/>
</dbReference>